<feature type="transmembrane region" description="Helical" evidence="8">
    <location>
        <begin position="393"/>
        <end position="411"/>
    </location>
</feature>
<reference evidence="10" key="1">
    <citation type="journal article" date="2007" name="PLoS Genet.">
        <title>Being pathogenic, plastic, and sexual while living with a nearly minimal bacterial genome.</title>
        <authorList>
            <person name="Sirand-Pugnet P."/>
            <person name="Lartigue C."/>
            <person name="Marenda M."/>
            <person name="Jacob D."/>
            <person name="Barre A."/>
            <person name="Barbe V."/>
            <person name="Schenowitz C."/>
            <person name="Mangenot S."/>
            <person name="Couloux A."/>
            <person name="Segurens B."/>
            <person name="de Daruvar A."/>
            <person name="Blanchard A."/>
            <person name="Citti C."/>
        </authorList>
    </citation>
    <scope>NUCLEOTIDE SEQUENCE [LARGE SCALE GENOMIC DNA]</scope>
    <source>
        <strain evidence="10">PG2</strain>
    </source>
</reference>
<evidence type="ECO:0000256" key="5">
    <source>
        <dbReference type="ARBA" id="ARBA00022989"/>
    </source>
</evidence>
<accession>A5IYG5</accession>
<feature type="transmembrane region" description="Helical" evidence="8">
    <location>
        <begin position="257"/>
        <end position="277"/>
    </location>
</feature>
<feature type="transmembrane region" description="Helical" evidence="8">
    <location>
        <begin position="117"/>
        <end position="141"/>
    </location>
</feature>
<keyword evidence="6" id="KW-0406">Ion transport</keyword>
<dbReference type="PANTHER" id="PTHR32024:SF1">
    <property type="entry name" value="KTR SYSTEM POTASSIUM UPTAKE PROTEIN B"/>
    <property type="match status" value="1"/>
</dbReference>
<keyword evidence="2" id="KW-0813">Transport</keyword>
<keyword evidence="4 8" id="KW-0812">Transmembrane</keyword>
<organism evidence="9 10">
    <name type="scientific">Mycoplasmopsis agalactiae (strain NCTC 10123 / CIP 59.7 / PG2)</name>
    <name type="common">Mycoplasma agalactiae</name>
    <dbReference type="NCBI Taxonomy" id="347257"/>
    <lineage>
        <taxon>Bacteria</taxon>
        <taxon>Bacillati</taxon>
        <taxon>Mycoplasmatota</taxon>
        <taxon>Mycoplasmoidales</taxon>
        <taxon>Metamycoplasmataceae</taxon>
        <taxon>Mycoplasmopsis</taxon>
    </lineage>
</organism>
<dbReference type="HOGENOM" id="CLU_026429_0_1_14"/>
<feature type="transmembrane region" description="Helical" evidence="8">
    <location>
        <begin position="432"/>
        <end position="452"/>
    </location>
</feature>
<dbReference type="GO" id="GO:0030001">
    <property type="term" value="P:metal ion transport"/>
    <property type="evidence" value="ECO:0007669"/>
    <property type="project" value="UniProtKB-ARBA"/>
</dbReference>
<protein>
    <submittedName>
        <fullName evidence="9">Potassium uptake protein KtrB</fullName>
    </submittedName>
</protein>
<dbReference type="InterPro" id="IPR003445">
    <property type="entry name" value="Cat_transpt"/>
</dbReference>
<keyword evidence="7 8" id="KW-0472">Membrane</keyword>
<feature type="transmembrane region" description="Helical" evidence="8">
    <location>
        <begin position="496"/>
        <end position="516"/>
    </location>
</feature>
<feature type="transmembrane region" description="Helical" evidence="8">
    <location>
        <begin position="342"/>
        <end position="359"/>
    </location>
</feature>
<evidence type="ECO:0000313" key="10">
    <source>
        <dbReference type="Proteomes" id="UP000007065"/>
    </source>
</evidence>
<evidence type="ECO:0000256" key="3">
    <source>
        <dbReference type="ARBA" id="ARBA00022475"/>
    </source>
</evidence>
<dbReference type="STRING" id="347257.MAG3760"/>
<dbReference type="PANTHER" id="PTHR32024">
    <property type="entry name" value="TRK SYSTEM POTASSIUM UPTAKE PROTEIN TRKG-RELATED"/>
    <property type="match status" value="1"/>
</dbReference>
<keyword evidence="3" id="KW-1003">Cell membrane</keyword>
<sequence>MYNLILLYLHTIWRLNKMRSKKFAYWWRNSKIRSFFKKIRLWTKNGTKVKFILLMYALVVLIITLFLHSKITHNLDYVAENKITFWDAFFTTCSAFSNTGLVSHSTYKAWNMFGQSLIAIAALLGGFGLFALKIFLINVIFMKGHVSLSDVELVSYERGHSDFFKNKRMIIDSMIFLMVTLLLASIGLSFYFYYVSPKTELAHLREVVGNNSANFDNPYHNWSHSFRFGVFHAISAINNAGFDIIGDNSLMPYYKNIGLQVIIMALFLIGGIGYPVIHDVLNYIRIKSINKNAYYNWSLFTKISIVTYLIVTLFGFIFVISFELSSTDSIFKSNLQYYGNNAYKTWSLLFMVISTRSAGFSTLNLHLLSEPTLWVLGTLMFIGAAPASTGGGIRTTTFAILFLLVISKVFGRPNVRAFKRQVDSDTVKMSTIVLTISVVLVGFVSLVVMSSFDNFSGLIPRAKYSATHVFFEVFSAFGTSGLTTGITSSLNVGSKIVLSILMFIGQFGVSSSVLIWTSKKNYAYKYNYISESVTIG</sequence>
<evidence type="ECO:0000256" key="2">
    <source>
        <dbReference type="ARBA" id="ARBA00022448"/>
    </source>
</evidence>
<evidence type="ECO:0000256" key="4">
    <source>
        <dbReference type="ARBA" id="ARBA00022692"/>
    </source>
</evidence>
<evidence type="ECO:0000256" key="1">
    <source>
        <dbReference type="ARBA" id="ARBA00004651"/>
    </source>
</evidence>
<dbReference type="Pfam" id="PF02386">
    <property type="entry name" value="TrkH"/>
    <property type="match status" value="1"/>
</dbReference>
<evidence type="ECO:0000313" key="9">
    <source>
        <dbReference type="EMBL" id="CAL59074.1"/>
    </source>
</evidence>
<feature type="transmembrane region" description="Helical" evidence="8">
    <location>
        <begin position="174"/>
        <end position="194"/>
    </location>
</feature>
<dbReference type="GO" id="GO:0005886">
    <property type="term" value="C:plasma membrane"/>
    <property type="evidence" value="ECO:0007669"/>
    <property type="project" value="UniProtKB-SubCell"/>
</dbReference>
<gene>
    <name evidence="9" type="primary">ktrB</name>
    <name evidence="9" type="ordered locus">MAG3760</name>
</gene>
<dbReference type="GO" id="GO:0008324">
    <property type="term" value="F:monoatomic cation transmembrane transporter activity"/>
    <property type="evidence" value="ECO:0007669"/>
    <property type="project" value="InterPro"/>
</dbReference>
<feature type="transmembrane region" description="Helical" evidence="8">
    <location>
        <begin position="297"/>
        <end position="322"/>
    </location>
</feature>
<comment type="subcellular location">
    <subcellularLocation>
        <location evidence="1">Cell membrane</location>
        <topology evidence="1">Multi-pass membrane protein</topology>
    </subcellularLocation>
</comment>
<evidence type="ECO:0000256" key="8">
    <source>
        <dbReference type="SAM" id="Phobius"/>
    </source>
</evidence>
<keyword evidence="10" id="KW-1185">Reference proteome</keyword>
<dbReference type="EMBL" id="CU179680">
    <property type="protein sequence ID" value="CAL59074.1"/>
    <property type="molecule type" value="Genomic_DNA"/>
</dbReference>
<name>A5IYG5_MYCAP</name>
<dbReference type="Proteomes" id="UP000007065">
    <property type="component" value="Chromosome"/>
</dbReference>
<feature type="transmembrane region" description="Helical" evidence="8">
    <location>
        <begin position="49"/>
        <end position="67"/>
    </location>
</feature>
<evidence type="ECO:0000256" key="6">
    <source>
        <dbReference type="ARBA" id="ARBA00023065"/>
    </source>
</evidence>
<proteinExistence type="predicted"/>
<evidence type="ECO:0000256" key="7">
    <source>
        <dbReference type="ARBA" id="ARBA00023136"/>
    </source>
</evidence>
<dbReference type="KEGG" id="maa:MAG3760"/>
<dbReference type="AlphaFoldDB" id="A5IYG5"/>
<keyword evidence="5 8" id="KW-1133">Transmembrane helix</keyword>